<reference evidence="7 8" key="1">
    <citation type="submission" date="2014-05" db="EMBL/GenBank/DDBJ databases">
        <title>Whole genome shotgun sequence of Rhizobium rhizogenes NBRC 13257.</title>
        <authorList>
            <person name="Katano-Makiyama Y."/>
            <person name="Hosoyama A."/>
            <person name="Hashimoto M."/>
            <person name="Hosoyama Y."/>
            <person name="Noguchi M."/>
            <person name="Tsuchikane K."/>
            <person name="Kimura A."/>
            <person name="Ohji S."/>
            <person name="Ichikawa N."/>
            <person name="Yamazoe A."/>
            <person name="Fujita N."/>
        </authorList>
    </citation>
    <scope>NUCLEOTIDE SEQUENCE [LARGE SCALE GENOMIC DNA]</scope>
    <source>
        <strain evidence="7 8">NBRC 13257</strain>
    </source>
</reference>
<comment type="caution">
    <text evidence="7">The sequence shown here is derived from an EMBL/GenBank/DDBJ whole genome shotgun (WGS) entry which is preliminary data.</text>
</comment>
<evidence type="ECO:0000313" key="7">
    <source>
        <dbReference type="EMBL" id="GAJ93696.1"/>
    </source>
</evidence>
<evidence type="ECO:0000259" key="6">
    <source>
        <dbReference type="PROSITE" id="PS50893"/>
    </source>
</evidence>
<dbReference type="InterPro" id="IPR013611">
    <property type="entry name" value="Transp-assoc_OB_typ2"/>
</dbReference>
<dbReference type="InterPro" id="IPR008995">
    <property type="entry name" value="Mo/tungstate-bd_C_term_dom"/>
</dbReference>
<comment type="subcellular location">
    <subcellularLocation>
        <location evidence="1">Cell inner membrane</location>
        <topology evidence="1">Peripheral membrane protein</topology>
    </subcellularLocation>
</comment>
<dbReference type="InterPro" id="IPR003439">
    <property type="entry name" value="ABC_transporter-like_ATP-bd"/>
</dbReference>
<evidence type="ECO:0000256" key="3">
    <source>
        <dbReference type="ARBA" id="ARBA00022448"/>
    </source>
</evidence>
<keyword evidence="5 7" id="KW-0067">ATP-binding</keyword>
<keyword evidence="4" id="KW-0547">Nucleotide-binding</keyword>
<protein>
    <submittedName>
        <fullName evidence="7">ABC transporter ATP-binding protein</fullName>
    </submittedName>
</protein>
<dbReference type="SMART" id="SM00382">
    <property type="entry name" value="AAA"/>
    <property type="match status" value="1"/>
</dbReference>
<evidence type="ECO:0000256" key="1">
    <source>
        <dbReference type="ARBA" id="ARBA00004417"/>
    </source>
</evidence>
<dbReference type="Gene3D" id="2.40.50.100">
    <property type="match status" value="1"/>
</dbReference>
<accession>A0AA87Q773</accession>
<dbReference type="PANTHER" id="PTHR42781">
    <property type="entry name" value="SPERMIDINE/PUTRESCINE IMPORT ATP-BINDING PROTEIN POTA"/>
    <property type="match status" value="1"/>
</dbReference>
<sequence>MTHNEALLRLRSISKHFPGGIVGLDAIDLDIAEGEFLSLLGPSGCGKTTTLRVIAGFESPTSGELLLGGRDITPLRPYDRPVNTVFQDYALFPHMNVAENVGFGLSLKNIGATERNKRVGDALDLVGLADKIGQRVQALSGGQRQRVALARAIVCEPRVLLLDEPLSALDAHLREQMQVELKRLQRELGTTFVMVTHDQTEALSISDRIVVMNKGAIEQIATPATLYDRPATKFVASFIGAMNLLPARLTTRSATELQFSAGELPLHVASDMEPELRAGDLRTVGIRPEDLTISTENGGNAAGARIESVSFHGRSLRIHAALPSGQPIIADIPRGAGLSTFAPGDNAFIALRAGAACPILPA</sequence>
<gene>
    <name evidence="7" type="ORF">RRH01S_06_03170</name>
</gene>
<dbReference type="PROSITE" id="PS00211">
    <property type="entry name" value="ABC_TRANSPORTER_1"/>
    <property type="match status" value="1"/>
</dbReference>
<dbReference type="PANTHER" id="PTHR42781:SF4">
    <property type="entry name" value="SPERMIDINE_PUTRESCINE IMPORT ATP-BINDING PROTEIN POTA"/>
    <property type="match status" value="1"/>
</dbReference>
<name>A0AA87Q773_RHIRH</name>
<dbReference type="Gene3D" id="3.40.50.300">
    <property type="entry name" value="P-loop containing nucleotide triphosphate hydrolases"/>
    <property type="match status" value="1"/>
</dbReference>
<evidence type="ECO:0000256" key="5">
    <source>
        <dbReference type="ARBA" id="ARBA00022840"/>
    </source>
</evidence>
<evidence type="ECO:0000256" key="4">
    <source>
        <dbReference type="ARBA" id="ARBA00022741"/>
    </source>
</evidence>
<dbReference type="Pfam" id="PF08402">
    <property type="entry name" value="TOBE_2"/>
    <property type="match status" value="1"/>
</dbReference>
<dbReference type="Proteomes" id="UP000026941">
    <property type="component" value="Unassembled WGS sequence"/>
</dbReference>
<proteinExistence type="inferred from homology"/>
<dbReference type="SUPFAM" id="SSF50331">
    <property type="entry name" value="MOP-like"/>
    <property type="match status" value="1"/>
</dbReference>
<dbReference type="GO" id="GO:0005524">
    <property type="term" value="F:ATP binding"/>
    <property type="evidence" value="ECO:0007669"/>
    <property type="project" value="UniProtKB-KW"/>
</dbReference>
<dbReference type="InterPro" id="IPR017871">
    <property type="entry name" value="ABC_transporter-like_CS"/>
</dbReference>
<dbReference type="GO" id="GO:0140359">
    <property type="term" value="F:ABC-type transporter activity"/>
    <property type="evidence" value="ECO:0007669"/>
    <property type="project" value="UniProtKB-ARBA"/>
</dbReference>
<dbReference type="PROSITE" id="PS50893">
    <property type="entry name" value="ABC_TRANSPORTER_2"/>
    <property type="match status" value="1"/>
</dbReference>
<dbReference type="InterPro" id="IPR003593">
    <property type="entry name" value="AAA+_ATPase"/>
</dbReference>
<evidence type="ECO:0000256" key="2">
    <source>
        <dbReference type="ARBA" id="ARBA00005417"/>
    </source>
</evidence>
<dbReference type="SUPFAM" id="SSF52540">
    <property type="entry name" value="P-loop containing nucleoside triphosphate hydrolases"/>
    <property type="match status" value="1"/>
</dbReference>
<dbReference type="AlphaFoldDB" id="A0AA87Q773"/>
<dbReference type="RefSeq" id="WP_042472825.1">
    <property type="nucleotide sequence ID" value="NZ_BAYX01000006.1"/>
</dbReference>
<feature type="domain" description="ABC transporter" evidence="6">
    <location>
        <begin position="8"/>
        <end position="239"/>
    </location>
</feature>
<dbReference type="GO" id="GO:0016887">
    <property type="term" value="F:ATP hydrolysis activity"/>
    <property type="evidence" value="ECO:0007669"/>
    <property type="project" value="InterPro"/>
</dbReference>
<dbReference type="FunFam" id="3.40.50.300:FF:000042">
    <property type="entry name" value="Maltose/maltodextrin ABC transporter, ATP-binding protein"/>
    <property type="match status" value="1"/>
</dbReference>
<dbReference type="Pfam" id="PF00005">
    <property type="entry name" value="ABC_tran"/>
    <property type="match status" value="1"/>
</dbReference>
<dbReference type="EMBL" id="BAYX01000006">
    <property type="protein sequence ID" value="GAJ93696.1"/>
    <property type="molecule type" value="Genomic_DNA"/>
</dbReference>
<dbReference type="InterPro" id="IPR027417">
    <property type="entry name" value="P-loop_NTPase"/>
</dbReference>
<keyword evidence="3" id="KW-0813">Transport</keyword>
<organism evidence="7 8">
    <name type="scientific">Rhizobium rhizogenes NBRC 13257</name>
    <dbReference type="NCBI Taxonomy" id="1220581"/>
    <lineage>
        <taxon>Bacteria</taxon>
        <taxon>Pseudomonadati</taxon>
        <taxon>Pseudomonadota</taxon>
        <taxon>Alphaproteobacteria</taxon>
        <taxon>Hyphomicrobiales</taxon>
        <taxon>Rhizobiaceae</taxon>
        <taxon>Rhizobium/Agrobacterium group</taxon>
        <taxon>Rhizobium</taxon>
    </lineage>
</organism>
<comment type="similarity">
    <text evidence="2">Belongs to the ABC transporter superfamily.</text>
</comment>
<dbReference type="GO" id="GO:0043190">
    <property type="term" value="C:ATP-binding cassette (ABC) transporter complex"/>
    <property type="evidence" value="ECO:0007669"/>
    <property type="project" value="InterPro"/>
</dbReference>
<evidence type="ECO:0000313" key="8">
    <source>
        <dbReference type="Proteomes" id="UP000026941"/>
    </source>
</evidence>
<dbReference type="InterPro" id="IPR050093">
    <property type="entry name" value="ABC_SmlMolc_Importer"/>
</dbReference>